<gene>
    <name evidence="2" type="ORF">H7C19_23455</name>
</gene>
<dbReference type="CDD" id="cd04301">
    <property type="entry name" value="NAT_SF"/>
    <property type="match status" value="1"/>
</dbReference>
<dbReference type="Pfam" id="PF00583">
    <property type="entry name" value="Acetyltransf_1"/>
    <property type="match status" value="1"/>
</dbReference>
<keyword evidence="2" id="KW-0808">Transferase</keyword>
<evidence type="ECO:0000313" key="2">
    <source>
        <dbReference type="EMBL" id="MBB6673641.1"/>
    </source>
</evidence>
<keyword evidence="3" id="KW-1185">Reference proteome</keyword>
<dbReference type="RefSeq" id="WP_185671505.1">
    <property type="nucleotide sequence ID" value="NZ_JACJVP010000041.1"/>
</dbReference>
<dbReference type="SUPFAM" id="SSF55729">
    <property type="entry name" value="Acyl-CoA N-acyltransferases (Nat)"/>
    <property type="match status" value="1"/>
</dbReference>
<dbReference type="GO" id="GO:0016747">
    <property type="term" value="F:acyltransferase activity, transferring groups other than amino-acyl groups"/>
    <property type="evidence" value="ECO:0007669"/>
    <property type="project" value="InterPro"/>
</dbReference>
<organism evidence="2 3">
    <name type="scientific">Cohnella nanjingensis</name>
    <dbReference type="NCBI Taxonomy" id="1387779"/>
    <lineage>
        <taxon>Bacteria</taxon>
        <taxon>Bacillati</taxon>
        <taxon>Bacillota</taxon>
        <taxon>Bacilli</taxon>
        <taxon>Bacillales</taxon>
        <taxon>Paenibacillaceae</taxon>
        <taxon>Cohnella</taxon>
    </lineage>
</organism>
<feature type="domain" description="N-acetyltransferase" evidence="1">
    <location>
        <begin position="131"/>
        <end position="273"/>
    </location>
</feature>
<dbReference type="Proteomes" id="UP000547209">
    <property type="component" value="Unassembled WGS sequence"/>
</dbReference>
<dbReference type="Gene3D" id="3.40.630.30">
    <property type="match status" value="1"/>
</dbReference>
<dbReference type="AlphaFoldDB" id="A0A7X0RU95"/>
<evidence type="ECO:0000259" key="1">
    <source>
        <dbReference type="PROSITE" id="PS51186"/>
    </source>
</evidence>
<sequence length="273" mass="29379">MSIPLQRLKTASKDNLIAYMSALGRHVPGFECTRDGRLIRISADMPYPMFNRILETPTDLTAAALTSLIQRVQARYARRGSPMMWIDWDGEENPELAERLLGTGFALSGRIPGMGLALAEFKEEMPAIPGLAISSLTKAEEFEVYKAVSAQTFGLPLPLNALLVDAIAGEALRGDGRTVSYLAELDGVPVAIATSFNQGEVAGIYNVGTLPSVRGKGIGRAVTVHAVREARDAGASLAVLQASKMGEPVYRRIGFQDGLMIGLYQWEPPAAAF</sequence>
<protein>
    <submittedName>
        <fullName evidence="2">GNAT family N-acetyltransferase</fullName>
    </submittedName>
</protein>
<reference evidence="2 3" key="1">
    <citation type="submission" date="2020-08" db="EMBL/GenBank/DDBJ databases">
        <title>Cohnella phylogeny.</title>
        <authorList>
            <person name="Dunlap C."/>
        </authorList>
    </citation>
    <scope>NUCLEOTIDE SEQUENCE [LARGE SCALE GENOMIC DNA]</scope>
    <source>
        <strain evidence="2 3">DSM 28246</strain>
    </source>
</reference>
<evidence type="ECO:0000313" key="3">
    <source>
        <dbReference type="Proteomes" id="UP000547209"/>
    </source>
</evidence>
<dbReference type="PROSITE" id="PS51186">
    <property type="entry name" value="GNAT"/>
    <property type="match status" value="1"/>
</dbReference>
<dbReference type="EMBL" id="JACJVP010000041">
    <property type="protein sequence ID" value="MBB6673641.1"/>
    <property type="molecule type" value="Genomic_DNA"/>
</dbReference>
<accession>A0A7X0RU95</accession>
<proteinExistence type="predicted"/>
<name>A0A7X0RU95_9BACL</name>
<comment type="caution">
    <text evidence="2">The sequence shown here is derived from an EMBL/GenBank/DDBJ whole genome shotgun (WGS) entry which is preliminary data.</text>
</comment>
<dbReference type="InterPro" id="IPR000182">
    <property type="entry name" value="GNAT_dom"/>
</dbReference>
<dbReference type="InterPro" id="IPR016181">
    <property type="entry name" value="Acyl_CoA_acyltransferase"/>
</dbReference>